<dbReference type="AlphaFoldDB" id="A0A5J4WX36"/>
<accession>A0A5J4WX36</accession>
<name>A0A5J4WX36_9EUKA</name>
<gene>
    <name evidence="1" type="ORF">EZS28_005129</name>
</gene>
<comment type="caution">
    <text evidence="1">The sequence shown here is derived from an EMBL/GenBank/DDBJ whole genome shotgun (WGS) entry which is preliminary data.</text>
</comment>
<proteinExistence type="predicted"/>
<organism evidence="1 2">
    <name type="scientific">Streblomastix strix</name>
    <dbReference type="NCBI Taxonomy" id="222440"/>
    <lineage>
        <taxon>Eukaryota</taxon>
        <taxon>Metamonada</taxon>
        <taxon>Preaxostyla</taxon>
        <taxon>Oxymonadida</taxon>
        <taxon>Streblomastigidae</taxon>
        <taxon>Streblomastix</taxon>
    </lineage>
</organism>
<evidence type="ECO:0000313" key="1">
    <source>
        <dbReference type="EMBL" id="KAA6399343.1"/>
    </source>
</evidence>
<reference evidence="1 2" key="1">
    <citation type="submission" date="2019-03" db="EMBL/GenBank/DDBJ databases">
        <title>Single cell metagenomics reveals metabolic interactions within the superorganism composed of flagellate Streblomastix strix and complex community of Bacteroidetes bacteria on its surface.</title>
        <authorList>
            <person name="Treitli S.C."/>
            <person name="Kolisko M."/>
            <person name="Husnik F."/>
            <person name="Keeling P."/>
            <person name="Hampl V."/>
        </authorList>
    </citation>
    <scope>NUCLEOTIDE SEQUENCE [LARGE SCALE GENOMIC DNA]</scope>
    <source>
        <strain evidence="1">ST1C</strain>
    </source>
</reference>
<dbReference type="EMBL" id="SNRW01000772">
    <property type="protein sequence ID" value="KAA6399343.1"/>
    <property type="molecule type" value="Genomic_DNA"/>
</dbReference>
<protein>
    <submittedName>
        <fullName evidence="1">Uncharacterized protein</fullName>
    </submittedName>
</protein>
<sequence length="162" mass="18939">MDRIRQKTIGQEPITISNTTNTNSKGIGNLNYIFTQHNTPRKSSSSHFQQYSRSPSLGETLAILKIISPVDPRGCKKREPDRKQPKLQQYVRLMDEVERFHEIMKLIIEEEKKKPKVMLSGQYNKFPNKEGPLFFYPPKYYLPIPIPRPKDLKPLRRTMGII</sequence>
<evidence type="ECO:0000313" key="2">
    <source>
        <dbReference type="Proteomes" id="UP000324800"/>
    </source>
</evidence>
<dbReference type="Proteomes" id="UP000324800">
    <property type="component" value="Unassembled WGS sequence"/>
</dbReference>